<name>A0A172Y369_9CAUL</name>
<dbReference type="Gene3D" id="3.30.9.10">
    <property type="entry name" value="D-Amino Acid Oxidase, subunit A, domain 2"/>
    <property type="match status" value="1"/>
</dbReference>
<gene>
    <name evidence="3" type="ORF">DA69_02110</name>
</gene>
<keyword evidence="1" id="KW-0560">Oxidoreductase</keyword>
<evidence type="ECO:0000256" key="1">
    <source>
        <dbReference type="ARBA" id="ARBA00023002"/>
    </source>
</evidence>
<dbReference type="PANTHER" id="PTHR13847:SF287">
    <property type="entry name" value="FAD-DEPENDENT OXIDOREDUCTASE DOMAIN-CONTAINING PROTEIN 1"/>
    <property type="match status" value="1"/>
</dbReference>
<dbReference type="RefSeq" id="WP_025977697.1">
    <property type="nucleotide sequence ID" value="NZ_CP015614.1"/>
</dbReference>
<dbReference type="InterPro" id="IPR006076">
    <property type="entry name" value="FAD-dep_OxRdtase"/>
</dbReference>
<evidence type="ECO:0000313" key="4">
    <source>
        <dbReference type="Proteomes" id="UP000077603"/>
    </source>
</evidence>
<dbReference type="InterPro" id="IPR036188">
    <property type="entry name" value="FAD/NAD-bd_sf"/>
</dbReference>
<keyword evidence="4" id="KW-1185">Reference proteome</keyword>
<dbReference type="SUPFAM" id="SSF51905">
    <property type="entry name" value="FAD/NAD(P)-binding domain"/>
    <property type="match status" value="1"/>
</dbReference>
<organism evidence="3 4">
    <name type="scientific">Brevundimonas naejangsanensis</name>
    <dbReference type="NCBI Taxonomy" id="588932"/>
    <lineage>
        <taxon>Bacteria</taxon>
        <taxon>Pseudomonadati</taxon>
        <taxon>Pseudomonadota</taxon>
        <taxon>Alphaproteobacteria</taxon>
        <taxon>Caulobacterales</taxon>
        <taxon>Caulobacteraceae</taxon>
        <taxon>Brevundimonas</taxon>
    </lineage>
</organism>
<reference evidence="3 4" key="1">
    <citation type="journal article" date="2014" name="Genome Announc.">
        <title>Genome Sequence of a Promising Hydrogen-Producing Facultative Anaerobic Bacterium, Brevundimonas naejangsanensis Strain B1.</title>
        <authorList>
            <person name="Su H."/>
            <person name="Zhang T."/>
            <person name="Bao M."/>
            <person name="Jiang Y."/>
            <person name="Wang Y."/>
            <person name="Tan T."/>
        </authorList>
    </citation>
    <scope>NUCLEOTIDE SEQUENCE [LARGE SCALE GENOMIC DNA]</scope>
    <source>
        <strain evidence="3 4">B1</strain>
    </source>
</reference>
<protein>
    <submittedName>
        <fullName evidence="3">FAD-dependent oxidoreductase</fullName>
    </submittedName>
</protein>
<dbReference type="STRING" id="588932.DA69_02110"/>
<dbReference type="PANTHER" id="PTHR13847">
    <property type="entry name" value="SARCOSINE DEHYDROGENASE-RELATED"/>
    <property type="match status" value="1"/>
</dbReference>
<dbReference type="GO" id="GO:0005737">
    <property type="term" value="C:cytoplasm"/>
    <property type="evidence" value="ECO:0007669"/>
    <property type="project" value="TreeGrafter"/>
</dbReference>
<dbReference type="eggNOG" id="COG0665">
    <property type="taxonomic scope" value="Bacteria"/>
</dbReference>
<dbReference type="Gene3D" id="3.50.50.60">
    <property type="entry name" value="FAD/NAD(P)-binding domain"/>
    <property type="match status" value="1"/>
</dbReference>
<feature type="domain" description="FAD dependent oxidoreductase" evidence="2">
    <location>
        <begin position="5"/>
        <end position="370"/>
    </location>
</feature>
<sequence length="399" mass="42353">MERLDVVVIGGGLVGAATAFRLAQAGASVAVVEAGYPNVGASGANAGSLHFQLERRFLENGEALADQAAQVLSLNRLAIEEWQELDAEMGPDLHIHMRGGLMVAETADQVRTLERKVAREVEGGLDTRLIDRAEARSIAPGLSEAVTAAAYLASEGHADPKALTPAFMTRAQSAGVQLLQGARLTAVGSDAQGYRLTVRRGEADIELATRKVLIAAGAWTGRIGELFNLHLPIYPVALLMNVTERAPPMLEQLIQHVGQRLSMKQAHAGNVLIGGGWPSRMQLDAMGRFDLDRPAELLTSSLAGNLGVASRIFPPVAELNLIRSWTGITAITADQSPLVGEVPQAPGVYVAAGGSAFTLGPVFARLLARLILDEREDRLSIFSPARFGHLNSFMGGRLA</sequence>
<dbReference type="Proteomes" id="UP000077603">
    <property type="component" value="Chromosome"/>
</dbReference>
<evidence type="ECO:0000313" key="3">
    <source>
        <dbReference type="EMBL" id="ANF53654.1"/>
    </source>
</evidence>
<accession>A0A172Y369</accession>
<dbReference type="Pfam" id="PF01266">
    <property type="entry name" value="DAO"/>
    <property type="match status" value="1"/>
</dbReference>
<dbReference type="GO" id="GO:0016491">
    <property type="term" value="F:oxidoreductase activity"/>
    <property type="evidence" value="ECO:0007669"/>
    <property type="project" value="UniProtKB-KW"/>
</dbReference>
<dbReference type="EMBL" id="CP015614">
    <property type="protein sequence ID" value="ANF53654.1"/>
    <property type="molecule type" value="Genomic_DNA"/>
</dbReference>
<evidence type="ECO:0000259" key="2">
    <source>
        <dbReference type="Pfam" id="PF01266"/>
    </source>
</evidence>
<dbReference type="AlphaFoldDB" id="A0A172Y369"/>
<dbReference type="OrthoDB" id="9815989at2"/>
<dbReference type="KEGG" id="bne:DA69_02110"/>
<proteinExistence type="predicted"/>